<proteinExistence type="predicted"/>
<evidence type="ECO:0000313" key="4">
    <source>
        <dbReference type="Proteomes" id="UP000076154"/>
    </source>
</evidence>
<dbReference type="EMBL" id="LUEZ02000113">
    <property type="protein sequence ID" value="RDB17139.1"/>
    <property type="molecule type" value="Genomic_DNA"/>
</dbReference>
<protein>
    <submittedName>
        <fullName evidence="3">Lipase 2</fullName>
    </submittedName>
</protein>
<dbReference type="STRING" id="39966.A0A369J527"/>
<dbReference type="InterPro" id="IPR002018">
    <property type="entry name" value="CarbesteraseB"/>
</dbReference>
<dbReference type="AlphaFoldDB" id="A0A369J527"/>
<comment type="caution">
    <text evidence="3">The sequence shown here is derived from an EMBL/GenBank/DDBJ whole genome shotgun (WGS) entry which is preliminary data.</text>
</comment>
<evidence type="ECO:0000313" key="3">
    <source>
        <dbReference type="EMBL" id="RDB17139.1"/>
    </source>
</evidence>
<dbReference type="Gene3D" id="3.40.50.1820">
    <property type="entry name" value="alpha/beta hydrolase"/>
    <property type="match status" value="1"/>
</dbReference>
<feature type="chain" id="PRO_5016596460" evidence="1">
    <location>
        <begin position="22"/>
        <end position="553"/>
    </location>
</feature>
<reference evidence="3" key="1">
    <citation type="submission" date="2018-04" db="EMBL/GenBank/DDBJ databases">
        <title>Whole genome sequencing of Hypsizygus marmoreus.</title>
        <authorList>
            <person name="Choi I.-G."/>
            <person name="Min B."/>
            <person name="Kim J.-G."/>
            <person name="Kim S."/>
            <person name="Oh Y.-L."/>
            <person name="Kong W.-S."/>
            <person name="Park H."/>
            <person name="Jeong J."/>
            <person name="Song E.-S."/>
        </authorList>
    </citation>
    <scope>NUCLEOTIDE SEQUENCE [LARGE SCALE GENOMIC DNA]</scope>
    <source>
        <strain evidence="3">51987-8</strain>
    </source>
</reference>
<name>A0A369J527_HYPMA</name>
<dbReference type="InterPro" id="IPR019819">
    <property type="entry name" value="Carboxylesterase_B_CS"/>
</dbReference>
<accession>A0A369J527</accession>
<feature type="domain" description="Carboxylesterase type B" evidence="2">
    <location>
        <begin position="33"/>
        <end position="541"/>
    </location>
</feature>
<gene>
    <name evidence="3" type="primary">LIP2_0</name>
    <name evidence="3" type="ORF">Hypma_001886</name>
</gene>
<dbReference type="InParanoid" id="A0A369J527"/>
<organism evidence="3 4">
    <name type="scientific">Hypsizygus marmoreus</name>
    <name type="common">White beech mushroom</name>
    <name type="synonym">Agaricus marmoreus</name>
    <dbReference type="NCBI Taxonomy" id="39966"/>
    <lineage>
        <taxon>Eukaryota</taxon>
        <taxon>Fungi</taxon>
        <taxon>Dikarya</taxon>
        <taxon>Basidiomycota</taxon>
        <taxon>Agaricomycotina</taxon>
        <taxon>Agaricomycetes</taxon>
        <taxon>Agaricomycetidae</taxon>
        <taxon>Agaricales</taxon>
        <taxon>Tricholomatineae</taxon>
        <taxon>Lyophyllaceae</taxon>
        <taxon>Hypsizygus</taxon>
    </lineage>
</organism>
<dbReference type="PROSITE" id="PS00941">
    <property type="entry name" value="CARBOXYLESTERASE_B_2"/>
    <property type="match status" value="1"/>
</dbReference>
<dbReference type="InterPro" id="IPR029058">
    <property type="entry name" value="AB_hydrolase_fold"/>
</dbReference>
<dbReference type="Pfam" id="PF00135">
    <property type="entry name" value="COesterase"/>
    <property type="match status" value="1"/>
</dbReference>
<feature type="signal peptide" evidence="1">
    <location>
        <begin position="1"/>
        <end position="21"/>
    </location>
</feature>
<evidence type="ECO:0000256" key="1">
    <source>
        <dbReference type="SAM" id="SignalP"/>
    </source>
</evidence>
<keyword evidence="1" id="KW-0732">Signal</keyword>
<dbReference type="InterPro" id="IPR050309">
    <property type="entry name" value="Type-B_Carboxylest/Lipase"/>
</dbReference>
<dbReference type="SUPFAM" id="SSF53474">
    <property type="entry name" value="alpha/beta-Hydrolases"/>
    <property type="match status" value="1"/>
</dbReference>
<dbReference type="OrthoDB" id="408631at2759"/>
<dbReference type="Proteomes" id="UP000076154">
    <property type="component" value="Unassembled WGS sequence"/>
</dbReference>
<dbReference type="PANTHER" id="PTHR11559">
    <property type="entry name" value="CARBOXYLESTERASE"/>
    <property type="match status" value="1"/>
</dbReference>
<keyword evidence="4" id="KW-1185">Reference proteome</keyword>
<evidence type="ECO:0000259" key="2">
    <source>
        <dbReference type="Pfam" id="PF00135"/>
    </source>
</evidence>
<sequence>MMLLTTSLPFLLAYLVAPSSARNAPRITLGRTTIIGRDVTGFKQDFFGGIPFAEPPLGNLRLNPPVLKTELSVSTLNATDFGPACLGFQPAIPRDRLSEDCLTINVFRPSGIARNASLPVLFWTYGGGFDEGGSLLYNGSTIVAQSVARGTPLIYVNFNYRLGPLGFPQGQEADDRGALNLGLKDQIAALEWVQHNIGTFGGDKNKVTAFGESAGAMMTAILYLNSPLERLARGAILQSGSAGTSLTFNAERREIDWQNFVSGVPHCASKAESGNTFDCLRAANSSDILQGVLESLEKAPEQFGFVPTLDGPGGLFPDVASILFARGQFARIPFIAGTVLDEGTVFTPRTINSSIKFRDDIIANFSPPFTTPFDLRHSVDRLFQLYPDVPALGSPFNTGNETFGLSSVYKQAAAIQGDLFFEAPRRLWIQIASAAGIKCFGYLFTEPDPANAGTGLGVAHASDVPLLYGNQADPTPSSNRLSKIMIDYWISFATSLNPNDNRGIERPQWPQYTPSNQVVMQLNGANLTVIPDDYRSEQINFINSSPSTFRHRR</sequence>